<keyword evidence="2" id="KW-1185">Reference proteome</keyword>
<gene>
    <name evidence="1" type="ORF">CTI12_AA559230</name>
</gene>
<dbReference type="OrthoDB" id="20554at2759"/>
<protein>
    <submittedName>
        <fullName evidence="1">Uncharacterized protein</fullName>
    </submittedName>
</protein>
<dbReference type="EMBL" id="PKPP01013508">
    <property type="protein sequence ID" value="PWA40839.1"/>
    <property type="molecule type" value="Genomic_DNA"/>
</dbReference>
<dbReference type="Proteomes" id="UP000245207">
    <property type="component" value="Unassembled WGS sequence"/>
</dbReference>
<name>A0A2U1KVR4_ARTAN</name>
<accession>A0A2U1KVR4</accession>
<proteinExistence type="predicted"/>
<reference evidence="1 2" key="1">
    <citation type="journal article" date="2018" name="Mol. Plant">
        <title>The genome of Artemisia annua provides insight into the evolution of Asteraceae family and artemisinin biosynthesis.</title>
        <authorList>
            <person name="Shen Q."/>
            <person name="Zhang L."/>
            <person name="Liao Z."/>
            <person name="Wang S."/>
            <person name="Yan T."/>
            <person name="Shi P."/>
            <person name="Liu M."/>
            <person name="Fu X."/>
            <person name="Pan Q."/>
            <person name="Wang Y."/>
            <person name="Lv Z."/>
            <person name="Lu X."/>
            <person name="Zhang F."/>
            <person name="Jiang W."/>
            <person name="Ma Y."/>
            <person name="Chen M."/>
            <person name="Hao X."/>
            <person name="Li L."/>
            <person name="Tang Y."/>
            <person name="Lv G."/>
            <person name="Zhou Y."/>
            <person name="Sun X."/>
            <person name="Brodelius P.E."/>
            <person name="Rose J.K.C."/>
            <person name="Tang K."/>
        </authorList>
    </citation>
    <scope>NUCLEOTIDE SEQUENCE [LARGE SCALE GENOMIC DNA]</scope>
    <source>
        <strain evidence="2">cv. Huhao1</strain>
        <tissue evidence="1">Leaf</tissue>
    </source>
</reference>
<dbReference type="AlphaFoldDB" id="A0A2U1KVR4"/>
<evidence type="ECO:0000313" key="1">
    <source>
        <dbReference type="EMBL" id="PWA40839.1"/>
    </source>
</evidence>
<organism evidence="1 2">
    <name type="scientific">Artemisia annua</name>
    <name type="common">Sweet wormwood</name>
    <dbReference type="NCBI Taxonomy" id="35608"/>
    <lineage>
        <taxon>Eukaryota</taxon>
        <taxon>Viridiplantae</taxon>
        <taxon>Streptophyta</taxon>
        <taxon>Embryophyta</taxon>
        <taxon>Tracheophyta</taxon>
        <taxon>Spermatophyta</taxon>
        <taxon>Magnoliopsida</taxon>
        <taxon>eudicotyledons</taxon>
        <taxon>Gunneridae</taxon>
        <taxon>Pentapetalae</taxon>
        <taxon>asterids</taxon>
        <taxon>campanulids</taxon>
        <taxon>Asterales</taxon>
        <taxon>Asteraceae</taxon>
        <taxon>Asteroideae</taxon>
        <taxon>Anthemideae</taxon>
        <taxon>Artemisiinae</taxon>
        <taxon>Artemisia</taxon>
    </lineage>
</organism>
<sequence>MELEFTNNLIVAEELSEDQKDAFKARQKCKQALEELSQEKLDAINNTRFYKLYPLEAPDNTVMPKF</sequence>
<evidence type="ECO:0000313" key="2">
    <source>
        <dbReference type="Proteomes" id="UP000245207"/>
    </source>
</evidence>
<comment type="caution">
    <text evidence="1">The sequence shown here is derived from an EMBL/GenBank/DDBJ whole genome shotgun (WGS) entry which is preliminary data.</text>
</comment>